<gene>
    <name evidence="6" type="ORF">DBRI00130_LOCUS23782</name>
</gene>
<dbReference type="PROSITE" id="PS50222">
    <property type="entry name" value="EF_HAND_2"/>
    <property type="match status" value="1"/>
</dbReference>
<protein>
    <recommendedName>
        <fullName evidence="5">EF-hand domain-containing protein</fullName>
    </recommendedName>
</protein>
<dbReference type="Gene3D" id="1.10.238.10">
    <property type="entry name" value="EF-hand"/>
    <property type="match status" value="1"/>
</dbReference>
<evidence type="ECO:0000313" key="6">
    <source>
        <dbReference type="EMBL" id="CAE4624107.1"/>
    </source>
</evidence>
<evidence type="ECO:0000256" key="4">
    <source>
        <dbReference type="SAM" id="MobiDB-lite"/>
    </source>
</evidence>
<dbReference type="EMBL" id="HBNS01030279">
    <property type="protein sequence ID" value="CAE4624107.1"/>
    <property type="molecule type" value="Transcribed_RNA"/>
</dbReference>
<proteinExistence type="predicted"/>
<dbReference type="GO" id="GO:0005509">
    <property type="term" value="F:calcium ion binding"/>
    <property type="evidence" value="ECO:0007669"/>
    <property type="project" value="InterPro"/>
</dbReference>
<dbReference type="InterPro" id="IPR011992">
    <property type="entry name" value="EF-hand-dom_pair"/>
</dbReference>
<sequence length="561" mass="64741">MPEEETSKDPLGVGRGKSYYDKLVEYSLAAKEHMQNAYYIPPYVPTNMHWEMTFSALGWDRETIEKFWVVFCRINKSLSGEITILEFLNYFNMDRAPYVEKCFSYFDTTGGDDIDFLEFMVSVWNICTLNVETLTNFTFDIYDIDSDGELSFPEIERMVQEFFGKEGIESGLGKECLRDVTHFAEERGGVLNLTSFTVFTMNHSMLLFPIFQIQRIIQTKVMGLRYWEELERSRTENPIVSQQHVFDPRHVQILLRSYQTGGAAAILTHTGDPNKGLREWFEEQNGLKSTEEQIKEGKEKARKRWKSMRSKIFEGNRLKEILEKLKRIRENEKKVQKGRPTDFAVASSGPRIRHSNYGFRRNEQSITEHIHNQNERQKQNNGRNRLMTHMAVVPQHVRVRHSNFGFDRQLTGVPGFENEASLEAVEGREGTEELAGFDITEKILSNAEREKFGEDDEKNPSNESIKSSSSEGEKCPLSTATEEDIDEEERKRKKRNRKIKKKQTAARKGGGKIKVTTKGYHQPNPRPRTPGAIIYNTANVLREANGNIEPEWLTTNAKDGG</sequence>
<keyword evidence="3" id="KW-0106">Calcium</keyword>
<evidence type="ECO:0000256" key="1">
    <source>
        <dbReference type="ARBA" id="ARBA00022723"/>
    </source>
</evidence>
<organism evidence="6">
    <name type="scientific">Ditylum brightwellii</name>
    <dbReference type="NCBI Taxonomy" id="49249"/>
    <lineage>
        <taxon>Eukaryota</taxon>
        <taxon>Sar</taxon>
        <taxon>Stramenopiles</taxon>
        <taxon>Ochrophyta</taxon>
        <taxon>Bacillariophyta</taxon>
        <taxon>Mediophyceae</taxon>
        <taxon>Lithodesmiophycidae</taxon>
        <taxon>Lithodesmiales</taxon>
        <taxon>Lithodesmiaceae</taxon>
        <taxon>Ditylum</taxon>
    </lineage>
</organism>
<name>A0A7S4RTF3_9STRA</name>
<reference evidence="6" key="1">
    <citation type="submission" date="2021-01" db="EMBL/GenBank/DDBJ databases">
        <authorList>
            <person name="Corre E."/>
            <person name="Pelletier E."/>
            <person name="Niang G."/>
            <person name="Scheremetjew M."/>
            <person name="Finn R."/>
            <person name="Kale V."/>
            <person name="Holt S."/>
            <person name="Cochrane G."/>
            <person name="Meng A."/>
            <person name="Brown T."/>
            <person name="Cohen L."/>
        </authorList>
    </citation>
    <scope>NUCLEOTIDE SEQUENCE</scope>
    <source>
        <strain evidence="6">GSO104</strain>
    </source>
</reference>
<dbReference type="InterPro" id="IPR002048">
    <property type="entry name" value="EF_hand_dom"/>
</dbReference>
<dbReference type="PROSITE" id="PS00018">
    <property type="entry name" value="EF_HAND_1"/>
    <property type="match status" value="1"/>
</dbReference>
<feature type="domain" description="EF-hand" evidence="5">
    <location>
        <begin position="130"/>
        <end position="165"/>
    </location>
</feature>
<evidence type="ECO:0000259" key="5">
    <source>
        <dbReference type="PROSITE" id="PS50222"/>
    </source>
</evidence>
<dbReference type="PANTHER" id="PTHR45942">
    <property type="entry name" value="PROTEIN PHOSPATASE 3 REGULATORY SUBUNIT B ALPHA ISOFORM TYPE 1"/>
    <property type="match status" value="1"/>
</dbReference>
<keyword evidence="1" id="KW-0479">Metal-binding</keyword>
<dbReference type="AlphaFoldDB" id="A0A7S4RTF3"/>
<feature type="region of interest" description="Disordered" evidence="4">
    <location>
        <begin position="448"/>
        <end position="531"/>
    </location>
</feature>
<evidence type="ECO:0000256" key="3">
    <source>
        <dbReference type="ARBA" id="ARBA00022837"/>
    </source>
</evidence>
<keyword evidence="2" id="KW-0677">Repeat</keyword>
<evidence type="ECO:0000256" key="2">
    <source>
        <dbReference type="ARBA" id="ARBA00022737"/>
    </source>
</evidence>
<dbReference type="SUPFAM" id="SSF47473">
    <property type="entry name" value="EF-hand"/>
    <property type="match status" value="1"/>
</dbReference>
<feature type="compositionally biased region" description="Low complexity" evidence="4">
    <location>
        <begin position="461"/>
        <end position="470"/>
    </location>
</feature>
<feature type="compositionally biased region" description="Basic residues" evidence="4">
    <location>
        <begin position="491"/>
        <end position="511"/>
    </location>
</feature>
<accession>A0A7S4RTF3</accession>
<dbReference type="InterPro" id="IPR018247">
    <property type="entry name" value="EF_Hand_1_Ca_BS"/>
</dbReference>